<dbReference type="PANTHER" id="PTHR43153">
    <property type="entry name" value="ELECTRON TRANSFER FLAVOPROTEIN ALPHA"/>
    <property type="match status" value="1"/>
</dbReference>
<dbReference type="Gene3D" id="3.40.50.620">
    <property type="entry name" value="HUPs"/>
    <property type="match status" value="1"/>
</dbReference>
<keyword evidence="6" id="KW-1185">Reference proteome</keyword>
<dbReference type="GO" id="GO:0009055">
    <property type="term" value="F:electron transfer activity"/>
    <property type="evidence" value="ECO:0007669"/>
    <property type="project" value="InterPro"/>
</dbReference>
<evidence type="ECO:0000256" key="2">
    <source>
        <dbReference type="ARBA" id="ARBA00022982"/>
    </source>
</evidence>
<protein>
    <submittedName>
        <fullName evidence="5">Electron transfer flavoprotein subunit alpha/FixB family protein</fullName>
    </submittedName>
</protein>
<feature type="binding site" evidence="3">
    <location>
        <position position="294"/>
    </location>
    <ligand>
        <name>FAD</name>
        <dbReference type="ChEBI" id="CHEBI:57692"/>
    </ligand>
</feature>
<dbReference type="Pfam" id="PF01012">
    <property type="entry name" value="ETF"/>
    <property type="match status" value="1"/>
</dbReference>
<dbReference type="InterPro" id="IPR001308">
    <property type="entry name" value="ETF_a/FixB"/>
</dbReference>
<dbReference type="CDD" id="cd01715">
    <property type="entry name" value="ETF_alpha"/>
    <property type="match status" value="1"/>
</dbReference>
<comment type="caution">
    <text evidence="5">The sequence shown here is derived from an EMBL/GenBank/DDBJ whole genome shotgun (WGS) entry which is preliminary data.</text>
</comment>
<keyword evidence="2" id="KW-0249">Electron transport</keyword>
<dbReference type="AlphaFoldDB" id="A0AA42BDU2"/>
<evidence type="ECO:0000256" key="1">
    <source>
        <dbReference type="ARBA" id="ARBA00005817"/>
    </source>
</evidence>
<accession>A0AA42BDU2</accession>
<proteinExistence type="inferred from homology"/>
<dbReference type="Gene3D" id="3.40.50.1220">
    <property type="entry name" value="TPP-binding domain"/>
    <property type="match status" value="1"/>
</dbReference>
<feature type="binding site" evidence="3">
    <location>
        <begin position="256"/>
        <end position="260"/>
    </location>
    <ligand>
        <name>FAD</name>
        <dbReference type="ChEBI" id="CHEBI:57692"/>
    </ligand>
</feature>
<feature type="binding site" evidence="3">
    <location>
        <begin position="242"/>
        <end position="243"/>
    </location>
    <ligand>
        <name>FAD</name>
        <dbReference type="ChEBI" id="CHEBI:57692"/>
    </ligand>
</feature>
<dbReference type="GO" id="GO:0033539">
    <property type="term" value="P:fatty acid beta-oxidation using acyl-CoA dehydrogenase"/>
    <property type="evidence" value="ECO:0007669"/>
    <property type="project" value="TreeGrafter"/>
</dbReference>
<gene>
    <name evidence="5" type="ORF">NET02_13140</name>
</gene>
<dbReference type="PANTHER" id="PTHR43153:SF1">
    <property type="entry name" value="ELECTRON TRANSFER FLAVOPROTEIN SUBUNIT ALPHA, MITOCHONDRIAL"/>
    <property type="match status" value="1"/>
</dbReference>
<feature type="binding site" evidence="3">
    <location>
        <begin position="273"/>
        <end position="280"/>
    </location>
    <ligand>
        <name>FAD</name>
        <dbReference type="ChEBI" id="CHEBI:57692"/>
    </ligand>
</feature>
<name>A0AA42BDU2_9BACT</name>
<evidence type="ECO:0000313" key="5">
    <source>
        <dbReference type="EMBL" id="MCM8750093.1"/>
    </source>
</evidence>
<dbReference type="InterPro" id="IPR033947">
    <property type="entry name" value="ETF_alpha_N"/>
</dbReference>
<organism evidence="5 6">
    <name type="scientific">Thermalbibacter longus</name>
    <dbReference type="NCBI Taxonomy" id="2951981"/>
    <lineage>
        <taxon>Bacteria</taxon>
        <taxon>Pseudomonadati</taxon>
        <taxon>Thermomicrobiota</taxon>
        <taxon>Thermomicrobia</taxon>
        <taxon>Thermomicrobiales</taxon>
        <taxon>Thermomicrobiaceae</taxon>
        <taxon>Thermalbibacter</taxon>
    </lineage>
</organism>
<dbReference type="Proteomes" id="UP001165306">
    <property type="component" value="Unassembled WGS sequence"/>
</dbReference>
<dbReference type="SMART" id="SM00893">
    <property type="entry name" value="ETF"/>
    <property type="match status" value="1"/>
</dbReference>
<dbReference type="EMBL" id="JAMSLR010000010">
    <property type="protein sequence ID" value="MCM8750093.1"/>
    <property type="molecule type" value="Genomic_DNA"/>
</dbReference>
<feature type="binding site" evidence="3">
    <location>
        <position position="217"/>
    </location>
    <ligand>
        <name>FAD</name>
        <dbReference type="ChEBI" id="CHEBI:57692"/>
    </ligand>
</feature>
<dbReference type="InterPro" id="IPR014730">
    <property type="entry name" value="ETF_a/b_N"/>
</dbReference>
<keyword evidence="2" id="KW-0813">Transport</keyword>
<dbReference type="Pfam" id="PF00766">
    <property type="entry name" value="ETF_alpha"/>
    <property type="match status" value="1"/>
</dbReference>
<dbReference type="InterPro" id="IPR014731">
    <property type="entry name" value="ETF_asu_C"/>
</dbReference>
<comment type="cofactor">
    <cofactor evidence="3">
        <name>FAD</name>
        <dbReference type="ChEBI" id="CHEBI:57692"/>
    </cofactor>
    <text evidence="3">Binds 1 FAD per dimer.</text>
</comment>
<comment type="similarity">
    <text evidence="1">Belongs to the ETF alpha-subunit/FixB family.</text>
</comment>
<keyword evidence="3" id="KW-0274">FAD</keyword>
<dbReference type="GO" id="GO:0050660">
    <property type="term" value="F:flavin adenine dinucleotide binding"/>
    <property type="evidence" value="ECO:0007669"/>
    <property type="project" value="InterPro"/>
</dbReference>
<dbReference type="RefSeq" id="WP_284057880.1">
    <property type="nucleotide sequence ID" value="NZ_JAMSLR010000010.1"/>
</dbReference>
<dbReference type="PIRSF" id="PIRSF000089">
    <property type="entry name" value="Electra_flavoP_a"/>
    <property type="match status" value="1"/>
</dbReference>
<feature type="domain" description="Electron transfer flavoprotein alpha/beta-subunit N-terminal" evidence="4">
    <location>
        <begin position="6"/>
        <end position="193"/>
    </location>
</feature>
<dbReference type="InterPro" id="IPR014729">
    <property type="entry name" value="Rossmann-like_a/b/a_fold"/>
</dbReference>
<keyword evidence="3" id="KW-0285">Flavoprotein</keyword>
<evidence type="ECO:0000313" key="6">
    <source>
        <dbReference type="Proteomes" id="UP001165306"/>
    </source>
</evidence>
<dbReference type="SUPFAM" id="SSF52467">
    <property type="entry name" value="DHS-like NAD/FAD-binding domain"/>
    <property type="match status" value="1"/>
</dbReference>
<reference evidence="5" key="1">
    <citation type="submission" date="2022-06" db="EMBL/GenBank/DDBJ databases">
        <title>CFH 74404 Thermomicrobiaceae sp.</title>
        <authorList>
            <person name="Ming H."/>
            <person name="Li W.-J."/>
            <person name="Zhao Z."/>
        </authorList>
    </citation>
    <scope>NUCLEOTIDE SEQUENCE</scope>
    <source>
        <strain evidence="5">CFH 74404</strain>
    </source>
</reference>
<sequence length="331" mass="34731">MSQARVLVVVETVAGEARPAALELFGAGRPLADRLGGDLVALVAGSGVQAVAGLAGELGADRVLVADDPALAEPVVARVARAVETALAAADPELVLLPATTLGRDLAPLLAGRFRAAHLVNCTRIELEDQAVVATRPVYQDKLLTTVRAPRGRRIFITARSGAFPVPEPQPGRQVSIEPLAVSFTEADQAVTVTRLVEKPKGQTNLESAPVVVVGGRGVGSAENFRLVEELAAAIDGAVGCTRAVSDLGWRPHYEQIGQTGKNVRPKLYLGVGVSGAVQHTVGMRGSDTIVVINRDPNAPLVKMADFAIIGDLFDIVPRLTKRLREVRGKA</sequence>
<dbReference type="SUPFAM" id="SSF52402">
    <property type="entry name" value="Adenine nucleotide alpha hydrolases-like"/>
    <property type="match status" value="1"/>
</dbReference>
<evidence type="ECO:0000256" key="3">
    <source>
        <dbReference type="PIRSR" id="PIRSR000089-1"/>
    </source>
</evidence>
<evidence type="ECO:0000259" key="4">
    <source>
        <dbReference type="SMART" id="SM00893"/>
    </source>
</evidence>
<dbReference type="InterPro" id="IPR029035">
    <property type="entry name" value="DHS-like_NAD/FAD-binding_dom"/>
</dbReference>